<keyword evidence="1" id="KW-1133">Transmembrane helix</keyword>
<organism evidence="3 4">
    <name type="scientific">Photorhabdus khanii subsp. guanajuatensis</name>
    <dbReference type="NCBI Taxonomy" id="2100166"/>
    <lineage>
        <taxon>Bacteria</taxon>
        <taxon>Pseudomonadati</taxon>
        <taxon>Pseudomonadota</taxon>
        <taxon>Gammaproteobacteria</taxon>
        <taxon>Enterobacterales</taxon>
        <taxon>Morganellaceae</taxon>
        <taxon>Photorhabdus</taxon>
    </lineage>
</organism>
<dbReference type="RefSeq" id="WP_132353367.1">
    <property type="nucleotide sequence ID" value="NZ_CAWOJO010000007.1"/>
</dbReference>
<name>A0A4R4K2L6_9GAMM</name>
<feature type="transmembrane region" description="Helical" evidence="1">
    <location>
        <begin position="42"/>
        <end position="62"/>
    </location>
</feature>
<keyword evidence="3" id="KW-0378">Hydrolase</keyword>
<dbReference type="Gene3D" id="2.40.50.140">
    <property type="entry name" value="Nucleic acid-binding proteins"/>
    <property type="match status" value="1"/>
</dbReference>
<dbReference type="InterPro" id="IPR058653">
    <property type="entry name" value="NfeD2_TM"/>
</dbReference>
<evidence type="ECO:0000313" key="3">
    <source>
        <dbReference type="EMBL" id="TDB60696.1"/>
    </source>
</evidence>
<gene>
    <name evidence="3" type="ORF">C5467_06375</name>
</gene>
<sequence length="172" mass="18317">MIEFYWSCLAGGVLFALIGVVFGDIISSALDGFLDFLSVDFLQPMVIATAITTLGGAGILFTQYSPFTAIICLIFSLFSALIISIAVFFGYVKPMQNSENSTSFSIQDLQGKIALVSVAIPADGFGEIVVRIGAGNTNQIAASFDTINIANDIQVVIVEVREGITYVSPLEL</sequence>
<accession>A0A4R4K2L6</accession>
<dbReference type="GO" id="GO:0006508">
    <property type="term" value="P:proteolysis"/>
    <property type="evidence" value="ECO:0007669"/>
    <property type="project" value="UniProtKB-KW"/>
</dbReference>
<evidence type="ECO:0000313" key="4">
    <source>
        <dbReference type="Proteomes" id="UP000295598"/>
    </source>
</evidence>
<dbReference type="InterPro" id="IPR012340">
    <property type="entry name" value="NA-bd_OB-fold"/>
</dbReference>
<evidence type="ECO:0000259" key="2">
    <source>
        <dbReference type="Pfam" id="PF25842"/>
    </source>
</evidence>
<feature type="domain" description="Membrane protein NfeD2 N-terminal transmembrane" evidence="2">
    <location>
        <begin position="3"/>
        <end position="100"/>
    </location>
</feature>
<protein>
    <submittedName>
        <fullName evidence="3">Protease</fullName>
    </submittedName>
</protein>
<reference evidence="3 4" key="1">
    <citation type="journal article" date="2019" name="Int. J. Syst. Evol. Microbiol.">
        <title>Photorhabdus khanii subsp. guanajuatensis subsp. nov., isolated from Heterorhabditis atacamensis, and Photorhabdus luminescens subsp. mexicana subsp. nov., isolated from Heterorhabditis mexicana entomopathogenic nematodes.</title>
        <authorList>
            <person name="Machado R.A.R."/>
            <person name="Bruno P."/>
            <person name="Arce C.C.M."/>
            <person name="Liechti N."/>
            <person name="Kohler A."/>
            <person name="Bernal J."/>
            <person name="Bruggmann R."/>
            <person name="Turlings T.C.J."/>
        </authorList>
    </citation>
    <scope>NUCLEOTIDE SEQUENCE [LARGE SCALE GENOMIC DNA]</scope>
    <source>
        <strain evidence="3 4">MEX20-17</strain>
    </source>
</reference>
<keyword evidence="3" id="KW-0645">Protease</keyword>
<dbReference type="GO" id="GO:0008233">
    <property type="term" value="F:peptidase activity"/>
    <property type="evidence" value="ECO:0007669"/>
    <property type="project" value="UniProtKB-KW"/>
</dbReference>
<comment type="caution">
    <text evidence="3">The sequence shown here is derived from an EMBL/GenBank/DDBJ whole genome shotgun (WGS) entry which is preliminary data.</text>
</comment>
<dbReference type="EMBL" id="PUJY01000007">
    <property type="protein sequence ID" value="TDB60696.1"/>
    <property type="molecule type" value="Genomic_DNA"/>
</dbReference>
<evidence type="ECO:0000256" key="1">
    <source>
        <dbReference type="SAM" id="Phobius"/>
    </source>
</evidence>
<keyword evidence="1" id="KW-0472">Membrane</keyword>
<dbReference type="Proteomes" id="UP000295598">
    <property type="component" value="Unassembled WGS sequence"/>
</dbReference>
<feature type="transmembrane region" description="Helical" evidence="1">
    <location>
        <begin position="69"/>
        <end position="92"/>
    </location>
</feature>
<keyword evidence="1" id="KW-0812">Transmembrane</keyword>
<dbReference type="AlphaFoldDB" id="A0A4R4K2L6"/>
<proteinExistence type="predicted"/>
<dbReference type="Pfam" id="PF25842">
    <property type="entry name" value="NfeD_TM"/>
    <property type="match status" value="1"/>
</dbReference>